<keyword evidence="1" id="KW-0812">Transmembrane</keyword>
<proteinExistence type="predicted"/>
<dbReference type="EMBL" id="LECW02000012">
    <property type="protein sequence ID" value="KRT94227.1"/>
    <property type="molecule type" value="Genomic_DNA"/>
</dbReference>
<dbReference type="Pfam" id="PF07252">
    <property type="entry name" value="DUF1433"/>
    <property type="match status" value="1"/>
</dbReference>
<dbReference type="PATRIC" id="fig|1664069.3.peg.3891"/>
<evidence type="ECO:0000313" key="2">
    <source>
        <dbReference type="EMBL" id="KRT94227.1"/>
    </source>
</evidence>
<evidence type="ECO:0000313" key="3">
    <source>
        <dbReference type="Proteomes" id="UP000036168"/>
    </source>
</evidence>
<reference evidence="2 3" key="1">
    <citation type="journal article" date="2015" name="Int. J. Syst. Evol. Microbiol.">
        <title>Bacillus glycinifermentans sp. nov., isolated from fermented soybean paste.</title>
        <authorList>
            <person name="Kim S.J."/>
            <person name="Dunlap C.A."/>
            <person name="Kwon S.W."/>
            <person name="Rooney A.P."/>
        </authorList>
    </citation>
    <scope>NUCLEOTIDE SEQUENCE [LARGE SCALE GENOMIC DNA]</scope>
    <source>
        <strain evidence="2 3">GO-13</strain>
    </source>
</reference>
<organism evidence="2 3">
    <name type="scientific">Bacillus glycinifermentans</name>
    <dbReference type="NCBI Taxonomy" id="1664069"/>
    <lineage>
        <taxon>Bacteria</taxon>
        <taxon>Bacillati</taxon>
        <taxon>Bacillota</taxon>
        <taxon>Bacilli</taxon>
        <taxon>Bacillales</taxon>
        <taxon>Bacillaceae</taxon>
        <taxon>Bacillus</taxon>
    </lineage>
</organism>
<sequence length="115" mass="13411">MKKYIIILISVVIIALGGIYMKYQDDKKEAEQELFNRAKDKMESYIKANYNDIEQITYYNDYKINPMGGISVEGYLNGNKEKEFYGLYDKTNDEIGVSSVDAEEKPECQEKECEY</sequence>
<comment type="caution">
    <text evidence="2">The sequence shown here is derived from an EMBL/GenBank/DDBJ whole genome shotgun (WGS) entry which is preliminary data.</text>
</comment>
<dbReference type="Gene3D" id="3.10.450.130">
    <property type="entry name" value="folded 79 residue fragment of lin0334 like domains"/>
    <property type="match status" value="1"/>
</dbReference>
<keyword evidence="1" id="KW-1133">Transmembrane helix</keyword>
<keyword evidence="1" id="KW-0472">Membrane</keyword>
<accession>A0A0J6EKD2</accession>
<name>A0A0J6EKD2_9BACI</name>
<evidence type="ECO:0008006" key="4">
    <source>
        <dbReference type="Google" id="ProtNLM"/>
    </source>
</evidence>
<gene>
    <name evidence="2" type="ORF">AB447_202760</name>
</gene>
<dbReference type="InterPro" id="IPR009881">
    <property type="entry name" value="DUF1433"/>
</dbReference>
<protein>
    <recommendedName>
        <fullName evidence="4">DUF1433 domain-containing protein</fullName>
    </recommendedName>
</protein>
<dbReference type="AlphaFoldDB" id="A0A0J6EKD2"/>
<dbReference type="Proteomes" id="UP000036168">
    <property type="component" value="Unassembled WGS sequence"/>
</dbReference>
<evidence type="ECO:0000256" key="1">
    <source>
        <dbReference type="SAM" id="Phobius"/>
    </source>
</evidence>
<feature type="transmembrane region" description="Helical" evidence="1">
    <location>
        <begin position="6"/>
        <end position="23"/>
    </location>
</feature>